<gene>
    <name evidence="3" type="ORF">LK07_22275</name>
</gene>
<dbReference type="InterPro" id="IPR012551">
    <property type="entry name" value="DUF1707_SHOCT-like"/>
</dbReference>
<dbReference type="Proteomes" id="UP000031501">
    <property type="component" value="Chromosome"/>
</dbReference>
<sequence>MTEQIKTSARGKGLAPAAGSGHEVLVSDEDRERAAERVRAAVGEGRLELGELDGRLSGVYRARTLGELTAAVHGLPEPTPRGRLVVDRAPTSKGALGLFGGFRRAGEWVVPPRFTAWSMWGGGRVDLTEARFAAQETEIRAVALWGATGIVVPDDIDVDVRGFGLFGLVGRRGARRSGRPGAPRVVVRAFALFGAVITKPKGE</sequence>
<dbReference type="PANTHER" id="PTHR40763:SF4">
    <property type="entry name" value="DUF1707 DOMAIN-CONTAINING PROTEIN"/>
    <property type="match status" value="1"/>
</dbReference>
<evidence type="ECO:0000313" key="3">
    <source>
        <dbReference type="EMBL" id="ASN26286.1"/>
    </source>
</evidence>
<dbReference type="PANTHER" id="PTHR40763">
    <property type="entry name" value="MEMBRANE PROTEIN-RELATED"/>
    <property type="match status" value="1"/>
</dbReference>
<dbReference type="EMBL" id="CP022433">
    <property type="protein sequence ID" value="ASN26286.1"/>
    <property type="molecule type" value="Genomic_DNA"/>
</dbReference>
<evidence type="ECO:0000313" key="4">
    <source>
        <dbReference type="Proteomes" id="UP000031501"/>
    </source>
</evidence>
<dbReference type="STRING" id="1355015.LK06_021115"/>
<feature type="region of interest" description="Disordered" evidence="1">
    <location>
        <begin position="1"/>
        <end position="30"/>
    </location>
</feature>
<reference evidence="3 4" key="1">
    <citation type="submission" date="2017-07" db="EMBL/GenBank/DDBJ databases">
        <title>Genome sequence of Streptomyces pluripotens MUSC 137T.</title>
        <authorList>
            <person name="Ser H.-L."/>
            <person name="Lee L.-H."/>
        </authorList>
    </citation>
    <scope>NUCLEOTIDE SEQUENCE [LARGE SCALE GENOMIC DNA]</scope>
    <source>
        <strain evidence="3 4">MUSC 137</strain>
    </source>
</reference>
<proteinExistence type="predicted"/>
<dbReference type="RefSeq" id="WP_078858890.1">
    <property type="nucleotide sequence ID" value="NZ_CP021080.1"/>
</dbReference>
<accession>A0A221P2I6</accession>
<dbReference type="OrthoDB" id="3625082at2"/>
<evidence type="ECO:0000259" key="2">
    <source>
        <dbReference type="Pfam" id="PF08044"/>
    </source>
</evidence>
<dbReference type="Pfam" id="PF08044">
    <property type="entry name" value="DUF1707"/>
    <property type="match status" value="1"/>
</dbReference>
<feature type="domain" description="DUF1707" evidence="2">
    <location>
        <begin position="25"/>
        <end position="76"/>
    </location>
</feature>
<keyword evidence="4" id="KW-1185">Reference proteome</keyword>
<name>A0A221P2I6_9ACTN</name>
<dbReference type="KEGG" id="splu:LK06_021115"/>
<dbReference type="AlphaFoldDB" id="A0A221P2I6"/>
<protein>
    <submittedName>
        <fullName evidence="3">DUF1707 domain-containing protein</fullName>
    </submittedName>
</protein>
<organism evidence="3 4">
    <name type="scientific">Streptomyces pluripotens</name>
    <dbReference type="NCBI Taxonomy" id="1355015"/>
    <lineage>
        <taxon>Bacteria</taxon>
        <taxon>Bacillati</taxon>
        <taxon>Actinomycetota</taxon>
        <taxon>Actinomycetes</taxon>
        <taxon>Kitasatosporales</taxon>
        <taxon>Streptomycetaceae</taxon>
        <taxon>Streptomyces</taxon>
    </lineage>
</organism>
<evidence type="ECO:0000256" key="1">
    <source>
        <dbReference type="SAM" id="MobiDB-lite"/>
    </source>
</evidence>